<dbReference type="GO" id="GO:0015648">
    <property type="term" value="F:lipid-linked peptidoglycan transporter activity"/>
    <property type="evidence" value="ECO:0007669"/>
    <property type="project" value="TreeGrafter"/>
</dbReference>
<dbReference type="InterPro" id="IPR001182">
    <property type="entry name" value="FtsW/RodA"/>
</dbReference>
<evidence type="ECO:0000256" key="3">
    <source>
        <dbReference type="ARBA" id="ARBA00022960"/>
    </source>
</evidence>
<dbReference type="Pfam" id="PF01098">
    <property type="entry name" value="FTSW_RODA_SPOVE"/>
    <property type="match status" value="1"/>
</dbReference>
<feature type="transmembrane region" description="Helical" evidence="6">
    <location>
        <begin position="200"/>
        <end position="221"/>
    </location>
</feature>
<feature type="transmembrane region" description="Helical" evidence="6">
    <location>
        <begin position="92"/>
        <end position="109"/>
    </location>
</feature>
<protein>
    <submittedName>
        <fullName evidence="7">Unannotated protein</fullName>
    </submittedName>
</protein>
<feature type="transmembrane region" description="Helical" evidence="6">
    <location>
        <begin position="165"/>
        <end position="193"/>
    </location>
</feature>
<dbReference type="EMBL" id="CAEZXM010000047">
    <property type="protein sequence ID" value="CAB4683816.1"/>
    <property type="molecule type" value="Genomic_DNA"/>
</dbReference>
<gene>
    <name evidence="7" type="ORF">UFOPK2366_00375</name>
</gene>
<keyword evidence="3" id="KW-0133">Cell shape</keyword>
<dbReference type="GO" id="GO:0032153">
    <property type="term" value="C:cell division site"/>
    <property type="evidence" value="ECO:0007669"/>
    <property type="project" value="TreeGrafter"/>
</dbReference>
<dbReference type="PANTHER" id="PTHR30474">
    <property type="entry name" value="CELL CYCLE PROTEIN"/>
    <property type="match status" value="1"/>
</dbReference>
<dbReference type="PANTHER" id="PTHR30474:SF14">
    <property type="entry name" value="CELL CYCLE PROTEIN"/>
    <property type="match status" value="1"/>
</dbReference>
<keyword evidence="4 6" id="KW-1133">Transmembrane helix</keyword>
<comment type="subcellular location">
    <subcellularLocation>
        <location evidence="1">Membrane</location>
        <topology evidence="1">Multi-pass membrane protein</topology>
    </subcellularLocation>
</comment>
<accession>A0A6J6NCF2</accession>
<sequence>MAFSVLNRRPDSGLGNVRSSPGDPSRNVDWVLLVAQAALTVIGCLTVYSASRTKVSNPYLFATRQVVFVIIAIGVMLLIMSLDYSWLRERARAFYVASLVSLGLMFLLAKVSNGAQLSFSVGPINIQPSELAKVAVLLALAAFLSEDNSDSVSYERFVGGLWLGGIPVVLIILQPDLGSASVFVVLMMGLLLVAGARAKYIAMITVLAISTLAAAFVTRFVSGYQTIRIRAWMSPNSSDDLLQPYIFQGRNALRATATGGITGKGWLLGPITNARSDIPVQWADFPFSAIAEQFGLIGCSVLIGLFAVVLFRIWRIAHLSRDILGTYICAGVFSMLLWQIFQNIAMTLGLMPITGLPMPFISYGGSGMVAYFVMFGLVQSVHMRRMR</sequence>
<dbReference type="GO" id="GO:0051301">
    <property type="term" value="P:cell division"/>
    <property type="evidence" value="ECO:0007669"/>
    <property type="project" value="InterPro"/>
</dbReference>
<evidence type="ECO:0000256" key="6">
    <source>
        <dbReference type="SAM" id="Phobius"/>
    </source>
</evidence>
<organism evidence="7">
    <name type="scientific">freshwater metagenome</name>
    <dbReference type="NCBI Taxonomy" id="449393"/>
    <lineage>
        <taxon>unclassified sequences</taxon>
        <taxon>metagenomes</taxon>
        <taxon>ecological metagenomes</taxon>
    </lineage>
</organism>
<evidence type="ECO:0000256" key="1">
    <source>
        <dbReference type="ARBA" id="ARBA00004141"/>
    </source>
</evidence>
<dbReference type="GO" id="GO:0008360">
    <property type="term" value="P:regulation of cell shape"/>
    <property type="evidence" value="ECO:0007669"/>
    <property type="project" value="UniProtKB-KW"/>
</dbReference>
<evidence type="ECO:0000256" key="2">
    <source>
        <dbReference type="ARBA" id="ARBA00022692"/>
    </source>
</evidence>
<name>A0A6J6NCF2_9ZZZZ</name>
<proteinExistence type="predicted"/>
<dbReference type="AlphaFoldDB" id="A0A6J6NCF2"/>
<dbReference type="GO" id="GO:0005886">
    <property type="term" value="C:plasma membrane"/>
    <property type="evidence" value="ECO:0007669"/>
    <property type="project" value="TreeGrafter"/>
</dbReference>
<keyword evidence="2 6" id="KW-0812">Transmembrane</keyword>
<feature type="transmembrane region" description="Helical" evidence="6">
    <location>
        <begin position="61"/>
        <end position="80"/>
    </location>
</feature>
<feature type="transmembrane region" description="Helical" evidence="6">
    <location>
        <begin position="323"/>
        <end position="341"/>
    </location>
</feature>
<keyword evidence="5 6" id="KW-0472">Membrane</keyword>
<reference evidence="7" key="1">
    <citation type="submission" date="2020-05" db="EMBL/GenBank/DDBJ databases">
        <authorList>
            <person name="Chiriac C."/>
            <person name="Salcher M."/>
            <person name="Ghai R."/>
            <person name="Kavagutti S V."/>
        </authorList>
    </citation>
    <scope>NUCLEOTIDE SEQUENCE</scope>
</reference>
<feature type="transmembrane region" description="Helical" evidence="6">
    <location>
        <begin position="361"/>
        <end position="378"/>
    </location>
</feature>
<evidence type="ECO:0000256" key="4">
    <source>
        <dbReference type="ARBA" id="ARBA00022989"/>
    </source>
</evidence>
<evidence type="ECO:0000256" key="5">
    <source>
        <dbReference type="ARBA" id="ARBA00023136"/>
    </source>
</evidence>
<evidence type="ECO:0000313" key="7">
    <source>
        <dbReference type="EMBL" id="CAB4683816.1"/>
    </source>
</evidence>
<feature type="transmembrane region" description="Helical" evidence="6">
    <location>
        <begin position="30"/>
        <end position="49"/>
    </location>
</feature>
<feature type="transmembrane region" description="Helical" evidence="6">
    <location>
        <begin position="294"/>
        <end position="311"/>
    </location>
</feature>